<dbReference type="PANTHER" id="PTHR43283">
    <property type="entry name" value="BETA-LACTAMASE-RELATED"/>
    <property type="match status" value="1"/>
</dbReference>
<feature type="signal peptide" evidence="1">
    <location>
        <begin position="1"/>
        <end position="26"/>
    </location>
</feature>
<dbReference type="InterPro" id="IPR050789">
    <property type="entry name" value="Diverse_Enzym_Activities"/>
</dbReference>
<dbReference type="PANTHER" id="PTHR43283:SF3">
    <property type="entry name" value="BETA-LACTAMASE FAMILY PROTEIN (AFU_ORTHOLOGUE AFUA_5G07500)"/>
    <property type="match status" value="1"/>
</dbReference>
<reference evidence="3" key="1">
    <citation type="submission" date="2022-08" db="EMBL/GenBank/DDBJ databases">
        <title>Draft genome sequencing of Roseisolibacter agri AW1220.</title>
        <authorList>
            <person name="Tobiishi Y."/>
            <person name="Tonouchi A."/>
        </authorList>
    </citation>
    <scope>NUCLEOTIDE SEQUENCE</scope>
    <source>
        <strain evidence="3">AW1220</strain>
    </source>
</reference>
<dbReference type="InterPro" id="IPR001466">
    <property type="entry name" value="Beta-lactam-related"/>
</dbReference>
<proteinExistence type="predicted"/>
<feature type="domain" description="Beta-lactamase-related" evidence="2">
    <location>
        <begin position="47"/>
        <end position="362"/>
    </location>
</feature>
<dbReference type="Gene3D" id="3.40.710.10">
    <property type="entry name" value="DD-peptidase/beta-lactamase superfamily"/>
    <property type="match status" value="1"/>
</dbReference>
<evidence type="ECO:0000259" key="2">
    <source>
        <dbReference type="Pfam" id="PF00144"/>
    </source>
</evidence>
<dbReference type="EMBL" id="BRXS01000003">
    <property type="protein sequence ID" value="GLC25885.1"/>
    <property type="molecule type" value="Genomic_DNA"/>
</dbReference>
<evidence type="ECO:0000313" key="3">
    <source>
        <dbReference type="EMBL" id="GLC25885.1"/>
    </source>
</evidence>
<comment type="caution">
    <text evidence="3">The sequence shown here is derived from an EMBL/GenBank/DDBJ whole genome shotgun (WGS) entry which is preliminary data.</text>
</comment>
<keyword evidence="1" id="KW-0732">Signal</keyword>
<dbReference type="Proteomes" id="UP001161325">
    <property type="component" value="Unassembled WGS sequence"/>
</dbReference>
<dbReference type="SUPFAM" id="SSF56601">
    <property type="entry name" value="beta-lactamase/transpeptidase-like"/>
    <property type="match status" value="1"/>
</dbReference>
<gene>
    <name evidence="3" type="ORF">rosag_23980</name>
</gene>
<name>A0AA37V1A7_9BACT</name>
<dbReference type="Pfam" id="PF00144">
    <property type="entry name" value="Beta-lactamase"/>
    <property type="match status" value="1"/>
</dbReference>
<evidence type="ECO:0000313" key="4">
    <source>
        <dbReference type="Proteomes" id="UP001161325"/>
    </source>
</evidence>
<accession>A0AA37V1A7</accession>
<organism evidence="3 4">
    <name type="scientific">Roseisolibacter agri</name>
    <dbReference type="NCBI Taxonomy" id="2014610"/>
    <lineage>
        <taxon>Bacteria</taxon>
        <taxon>Pseudomonadati</taxon>
        <taxon>Gemmatimonadota</taxon>
        <taxon>Gemmatimonadia</taxon>
        <taxon>Gemmatimonadales</taxon>
        <taxon>Gemmatimonadaceae</taxon>
        <taxon>Roseisolibacter</taxon>
    </lineage>
</organism>
<evidence type="ECO:0000256" key="1">
    <source>
        <dbReference type="SAM" id="SignalP"/>
    </source>
</evidence>
<protein>
    <recommendedName>
        <fullName evidence="2">Beta-lactamase-related domain-containing protein</fullName>
    </recommendedName>
</protein>
<sequence>MRGPTPTPAAPSVRLARLLALTPLLATPVATPTSARAQAALDTAAIERVLRQEMRATRSPGVAIAVVRRGRVVYQKGFGVASVETGEPVTATTLFRIGSTTKMVTGLTAALLAHEGKLRLDAPLASYARGLSSSLGRLTLDQLLTHRAGMINEASGAGPHDDAALATRVRGWGREHVFGPANDVYSYSGPGYWLAGYAIEQAGGAFYADIVRAKVLAPLGMTRSTFRPLEAMTWPLAQDHRVRDTTATVLRPFTDDVTTWASGSLFSSASELARLTIAIMNGGRVDGAQALPDAAVALMTQPRAPIPGGEGCRYAYGLSACVRGGVRTLSHYGFRVGSGSVVTMAPDSQAAVIVLANRNGGILAGTAAAVMAQLVGEAGADVRARPDSAAPRAVGSAERFVGAYANGPDTLHVLARSGGLAYRYGADESPARLDGADAIVVLDAKGAVVQRFMLVAGTATRQPYLHDGLNAFARVGRPVAPRAAPEPPARPATP</sequence>
<dbReference type="AlphaFoldDB" id="A0AA37V1A7"/>
<keyword evidence="4" id="KW-1185">Reference proteome</keyword>
<feature type="chain" id="PRO_5041447140" description="Beta-lactamase-related domain-containing protein" evidence="1">
    <location>
        <begin position="27"/>
        <end position="494"/>
    </location>
</feature>
<dbReference type="InterPro" id="IPR012338">
    <property type="entry name" value="Beta-lactam/transpept-like"/>
</dbReference>